<evidence type="ECO:0000256" key="1">
    <source>
        <dbReference type="ARBA" id="ARBA00023002"/>
    </source>
</evidence>
<proteinExistence type="predicted"/>
<dbReference type="PANTHER" id="PTHR35176">
    <property type="entry name" value="HEME OXYGENASE HI_0854-RELATED"/>
    <property type="match status" value="1"/>
</dbReference>
<dbReference type="PANTHER" id="PTHR35176:SF6">
    <property type="entry name" value="HEME OXYGENASE HI_0854-RELATED"/>
    <property type="match status" value="1"/>
</dbReference>
<dbReference type="InterPro" id="IPR052019">
    <property type="entry name" value="F420H2_bilvrd_red/Heme_oxyg"/>
</dbReference>
<dbReference type="RefSeq" id="WP_091178064.1">
    <property type="nucleotide sequence ID" value="NZ_FOFA01000002.1"/>
</dbReference>
<keyword evidence="1" id="KW-0560">Oxidoreductase</keyword>
<sequence>MSVVAGDLDLLADPLAVELLGSRLPARLAYLWTDETPRVVPVWFHWTGSALVIGSPARAPKLDALERHPEVAVTIDSDAWPYRVLSVRGTAVVTRLDDVVPEYAAAAERYLGPDAGQAWVASLRGQPMGRVEITPRWANLLDFEHRFPSALSA</sequence>
<dbReference type="STRING" id="1036181.SAMN05421756_102137"/>
<protein>
    <submittedName>
        <fullName evidence="2">Pyridoxamine 5'-phosphate oxidase</fullName>
    </submittedName>
</protein>
<dbReference type="SUPFAM" id="SSF50475">
    <property type="entry name" value="FMN-binding split barrel"/>
    <property type="match status" value="1"/>
</dbReference>
<dbReference type="GO" id="GO:0005829">
    <property type="term" value="C:cytosol"/>
    <property type="evidence" value="ECO:0007669"/>
    <property type="project" value="TreeGrafter"/>
</dbReference>
<dbReference type="GO" id="GO:0070967">
    <property type="term" value="F:coenzyme F420 binding"/>
    <property type="evidence" value="ECO:0007669"/>
    <property type="project" value="TreeGrafter"/>
</dbReference>
<dbReference type="Proteomes" id="UP000198504">
    <property type="component" value="Unassembled WGS sequence"/>
</dbReference>
<dbReference type="InterPro" id="IPR012349">
    <property type="entry name" value="Split_barrel_FMN-bd"/>
</dbReference>
<dbReference type="EMBL" id="FOFA01000002">
    <property type="protein sequence ID" value="SEP98260.1"/>
    <property type="molecule type" value="Genomic_DNA"/>
</dbReference>
<organism evidence="2 3">
    <name type="scientific">Microlunatus flavus</name>
    <dbReference type="NCBI Taxonomy" id="1036181"/>
    <lineage>
        <taxon>Bacteria</taxon>
        <taxon>Bacillati</taxon>
        <taxon>Actinomycetota</taxon>
        <taxon>Actinomycetes</taxon>
        <taxon>Propionibacteriales</taxon>
        <taxon>Propionibacteriaceae</taxon>
        <taxon>Microlunatus</taxon>
    </lineage>
</organism>
<keyword evidence="3" id="KW-1185">Reference proteome</keyword>
<reference evidence="3" key="1">
    <citation type="submission" date="2016-10" db="EMBL/GenBank/DDBJ databases">
        <authorList>
            <person name="Varghese N."/>
            <person name="Submissions S."/>
        </authorList>
    </citation>
    <scope>NUCLEOTIDE SEQUENCE [LARGE SCALE GENOMIC DNA]</scope>
    <source>
        <strain evidence="3">CGMCC 4.6856</strain>
    </source>
</reference>
<evidence type="ECO:0000313" key="2">
    <source>
        <dbReference type="EMBL" id="SEP98260.1"/>
    </source>
</evidence>
<evidence type="ECO:0000313" key="3">
    <source>
        <dbReference type="Proteomes" id="UP000198504"/>
    </source>
</evidence>
<accession>A0A1H9CAJ7</accession>
<dbReference type="AlphaFoldDB" id="A0A1H9CAJ7"/>
<dbReference type="GO" id="GO:0016627">
    <property type="term" value="F:oxidoreductase activity, acting on the CH-CH group of donors"/>
    <property type="evidence" value="ECO:0007669"/>
    <property type="project" value="TreeGrafter"/>
</dbReference>
<dbReference type="Gene3D" id="2.30.110.10">
    <property type="entry name" value="Electron Transport, Fmn-binding Protein, Chain A"/>
    <property type="match status" value="1"/>
</dbReference>
<gene>
    <name evidence="2" type="ORF">SAMN05421756_102137</name>
</gene>
<dbReference type="OrthoDB" id="156845at2"/>
<name>A0A1H9CAJ7_9ACTN</name>